<comment type="caution">
    <text evidence="1">The sequence shown here is derived from an EMBL/GenBank/DDBJ whole genome shotgun (WGS) entry which is preliminary data.</text>
</comment>
<evidence type="ECO:0000313" key="2">
    <source>
        <dbReference type="Proteomes" id="UP001526143"/>
    </source>
</evidence>
<dbReference type="Proteomes" id="UP001526143">
    <property type="component" value="Unassembled WGS sequence"/>
</dbReference>
<gene>
    <name evidence="1" type="ORF">OGM63_27885</name>
</gene>
<dbReference type="EMBL" id="JAOWRF010000393">
    <property type="protein sequence ID" value="MCV3217285.1"/>
    <property type="molecule type" value="Genomic_DNA"/>
</dbReference>
<evidence type="ECO:0000313" key="1">
    <source>
        <dbReference type="EMBL" id="MCV3217285.1"/>
    </source>
</evidence>
<reference evidence="1 2" key="1">
    <citation type="submission" date="2022-10" db="EMBL/GenBank/DDBJ databases">
        <title>Identification of biosynthetic pathway for the production of the potent trypsin inhibitor radiosumin.</title>
        <authorList>
            <person name="Fewer D.P."/>
            <person name="Delbaje E."/>
            <person name="Ouyang X."/>
            <person name="Agostino P.D."/>
            <person name="Wahlsten M."/>
            <person name="Jokela J."/>
            <person name="Permi P."/>
            <person name="Haapaniemi E."/>
            <person name="Koistinen H."/>
        </authorList>
    </citation>
    <scope>NUCLEOTIDE SEQUENCE [LARGE SCALE GENOMIC DNA]</scope>
    <source>
        <strain evidence="1 2">NIES-515</strain>
    </source>
</reference>
<dbReference type="RefSeq" id="WP_263748991.1">
    <property type="nucleotide sequence ID" value="NZ_JAOWRF010000393.1"/>
</dbReference>
<proteinExistence type="predicted"/>
<sequence>MSYNYLPLTPLETRSHEALQLLTPNSSLLTPLLLTPLLLTLNSLSLLTQN</sequence>
<protein>
    <submittedName>
        <fullName evidence="1">Uncharacterized protein</fullName>
    </submittedName>
</protein>
<name>A0ABT3B7T9_9CYAN</name>
<keyword evidence="2" id="KW-1185">Reference proteome</keyword>
<organism evidence="1 2">
    <name type="scientific">Plectonema radiosum NIES-515</name>
    <dbReference type="NCBI Taxonomy" id="2986073"/>
    <lineage>
        <taxon>Bacteria</taxon>
        <taxon>Bacillati</taxon>
        <taxon>Cyanobacteriota</taxon>
        <taxon>Cyanophyceae</taxon>
        <taxon>Oscillatoriophycideae</taxon>
        <taxon>Oscillatoriales</taxon>
        <taxon>Microcoleaceae</taxon>
        <taxon>Plectonema</taxon>
    </lineage>
</organism>
<accession>A0ABT3B7T9</accession>